<name>A0A8C5DEG9_GOUWI</name>
<protein>
    <recommendedName>
        <fullName evidence="1">WAP domain-containing protein</fullName>
    </recommendedName>
</protein>
<proteinExistence type="predicted"/>
<dbReference type="PRINTS" id="PR00003">
    <property type="entry name" value="4DISULPHCORE"/>
</dbReference>
<dbReference type="Ensembl" id="ENSGWIT00000004428.1">
    <property type="protein sequence ID" value="ENSGWIP00000004121.1"/>
    <property type="gene ID" value="ENSGWIG00000002201.1"/>
</dbReference>
<dbReference type="GO" id="GO:0005576">
    <property type="term" value="C:extracellular region"/>
    <property type="evidence" value="ECO:0007669"/>
    <property type="project" value="InterPro"/>
</dbReference>
<accession>A0A8C5DEG9</accession>
<reference evidence="2" key="2">
    <citation type="submission" date="2025-08" db="UniProtKB">
        <authorList>
            <consortium name="Ensembl"/>
        </authorList>
    </citation>
    <scope>IDENTIFICATION</scope>
</reference>
<dbReference type="Gene3D" id="4.10.75.10">
    <property type="entry name" value="Elafin-like"/>
    <property type="match status" value="1"/>
</dbReference>
<dbReference type="InterPro" id="IPR008197">
    <property type="entry name" value="WAP_dom"/>
</dbReference>
<dbReference type="AlphaFoldDB" id="A0A8C5DEG9"/>
<organism evidence="2 3">
    <name type="scientific">Gouania willdenowi</name>
    <name type="common">Blunt-snouted clingfish</name>
    <name type="synonym">Lepadogaster willdenowi</name>
    <dbReference type="NCBI Taxonomy" id="441366"/>
    <lineage>
        <taxon>Eukaryota</taxon>
        <taxon>Metazoa</taxon>
        <taxon>Chordata</taxon>
        <taxon>Craniata</taxon>
        <taxon>Vertebrata</taxon>
        <taxon>Euteleostomi</taxon>
        <taxon>Actinopterygii</taxon>
        <taxon>Neopterygii</taxon>
        <taxon>Teleostei</taxon>
        <taxon>Neoteleostei</taxon>
        <taxon>Acanthomorphata</taxon>
        <taxon>Ovalentaria</taxon>
        <taxon>Blenniimorphae</taxon>
        <taxon>Blenniiformes</taxon>
        <taxon>Gobiesocoidei</taxon>
        <taxon>Gobiesocidae</taxon>
        <taxon>Gobiesocinae</taxon>
        <taxon>Gouania</taxon>
    </lineage>
</organism>
<dbReference type="PROSITE" id="PS51390">
    <property type="entry name" value="WAP"/>
    <property type="match status" value="1"/>
</dbReference>
<feature type="domain" description="WAP" evidence="1">
    <location>
        <begin position="31"/>
        <end position="79"/>
    </location>
</feature>
<dbReference type="SMART" id="SM00217">
    <property type="entry name" value="WAP"/>
    <property type="match status" value="1"/>
</dbReference>
<dbReference type="InterPro" id="IPR036645">
    <property type="entry name" value="Elafin-like_sf"/>
</dbReference>
<keyword evidence="3" id="KW-1185">Reference proteome</keyword>
<reference evidence="2" key="3">
    <citation type="submission" date="2025-09" db="UniProtKB">
        <authorList>
            <consortium name="Ensembl"/>
        </authorList>
    </citation>
    <scope>IDENTIFICATION</scope>
</reference>
<dbReference type="GO" id="GO:0030414">
    <property type="term" value="F:peptidase inhibitor activity"/>
    <property type="evidence" value="ECO:0007669"/>
    <property type="project" value="InterPro"/>
</dbReference>
<reference evidence="2" key="1">
    <citation type="submission" date="2020-06" db="EMBL/GenBank/DDBJ databases">
        <authorList>
            <consortium name="Wellcome Sanger Institute Data Sharing"/>
        </authorList>
    </citation>
    <scope>NUCLEOTIDE SEQUENCE [LARGE SCALE GENOMIC DNA]</scope>
</reference>
<sequence>SVHDLSDFISPLVILAYNQLTKYLLICFFLPGDKPGDCPKFVLAPYFKPCADKCSNDYDCAFNEKCCLQGCGRMCVAINPGKPCVHMRCSRTLLVSTMYWELFCMR</sequence>
<dbReference type="Pfam" id="PF00095">
    <property type="entry name" value="WAP"/>
    <property type="match status" value="1"/>
</dbReference>
<evidence type="ECO:0000313" key="2">
    <source>
        <dbReference type="Ensembl" id="ENSGWIP00000004121.1"/>
    </source>
</evidence>
<dbReference type="Proteomes" id="UP000694680">
    <property type="component" value="Chromosome 7"/>
</dbReference>
<dbReference type="SUPFAM" id="SSF57256">
    <property type="entry name" value="Elafin-like"/>
    <property type="match status" value="1"/>
</dbReference>
<evidence type="ECO:0000313" key="3">
    <source>
        <dbReference type="Proteomes" id="UP000694680"/>
    </source>
</evidence>
<evidence type="ECO:0000259" key="1">
    <source>
        <dbReference type="PROSITE" id="PS51390"/>
    </source>
</evidence>